<dbReference type="GO" id="GO:0016018">
    <property type="term" value="F:cyclosporin A binding"/>
    <property type="evidence" value="ECO:0007669"/>
    <property type="project" value="TreeGrafter"/>
</dbReference>
<accession>A0A7S2XIN5</accession>
<dbReference type="PRINTS" id="PR00153">
    <property type="entry name" value="CSAPPISMRASE"/>
</dbReference>
<sequence>MQKATMLRRSIPMVPLTRLILSLLILSLMIHVFSASEISLVLFLVLWHFGKCGPPFKRSSLPFSRFSWWLDSWASMVAKLANTRKFLFRKLPINRPILVCSLILRLMLKQLDASLWNSLLLSFPKRRKTFVVCVRAKRAKEPSVASLFASNRPSFHRVIPGFMCQGGDFTNGNGTGGESIYGAKFNDEFDQGFIAHSEPGLLSCANSGKNTNESQFFLTTAKASWLNCKHVVFGKVESGMDVVIQEVLTYYLFFPGTNALFTEPSSLPCASTR</sequence>
<reference evidence="3" key="1">
    <citation type="submission" date="2021-01" db="EMBL/GenBank/DDBJ databases">
        <authorList>
            <person name="Corre E."/>
            <person name="Pelletier E."/>
            <person name="Niang G."/>
            <person name="Scheremetjew M."/>
            <person name="Finn R."/>
            <person name="Kale V."/>
            <person name="Holt S."/>
            <person name="Cochrane G."/>
            <person name="Meng A."/>
            <person name="Brown T."/>
            <person name="Cohen L."/>
        </authorList>
    </citation>
    <scope>NUCLEOTIDE SEQUENCE</scope>
    <source>
        <strain evidence="3">CCMP2084</strain>
    </source>
</reference>
<organism evidence="3">
    <name type="scientific">Attheya septentrionalis</name>
    <dbReference type="NCBI Taxonomy" id="420275"/>
    <lineage>
        <taxon>Eukaryota</taxon>
        <taxon>Sar</taxon>
        <taxon>Stramenopiles</taxon>
        <taxon>Ochrophyta</taxon>
        <taxon>Bacillariophyta</taxon>
        <taxon>Coscinodiscophyceae</taxon>
        <taxon>Chaetocerotophycidae</taxon>
        <taxon>Chaetocerotales</taxon>
        <taxon>Attheyaceae</taxon>
        <taxon>Attheya</taxon>
    </lineage>
</organism>
<feature type="domain" description="PPIase cyclophilin-type" evidence="2">
    <location>
        <begin position="124"/>
        <end position="243"/>
    </location>
</feature>
<dbReference type="Pfam" id="PF00160">
    <property type="entry name" value="Pro_isomerase"/>
    <property type="match status" value="1"/>
</dbReference>
<dbReference type="PANTHER" id="PTHR11071">
    <property type="entry name" value="PEPTIDYL-PROLYL CIS-TRANS ISOMERASE"/>
    <property type="match status" value="1"/>
</dbReference>
<evidence type="ECO:0000256" key="1">
    <source>
        <dbReference type="RuleBase" id="RU363019"/>
    </source>
</evidence>
<dbReference type="PROSITE" id="PS50072">
    <property type="entry name" value="CSA_PPIASE_2"/>
    <property type="match status" value="1"/>
</dbReference>
<keyword evidence="1" id="KW-0413">Isomerase</keyword>
<dbReference type="InterPro" id="IPR029000">
    <property type="entry name" value="Cyclophilin-like_dom_sf"/>
</dbReference>
<comment type="catalytic activity">
    <reaction evidence="1">
        <text>[protein]-peptidylproline (omega=180) = [protein]-peptidylproline (omega=0)</text>
        <dbReference type="Rhea" id="RHEA:16237"/>
        <dbReference type="Rhea" id="RHEA-COMP:10747"/>
        <dbReference type="Rhea" id="RHEA-COMP:10748"/>
        <dbReference type="ChEBI" id="CHEBI:83833"/>
        <dbReference type="ChEBI" id="CHEBI:83834"/>
        <dbReference type="EC" id="5.2.1.8"/>
    </reaction>
</comment>
<dbReference type="AlphaFoldDB" id="A0A7S2XIN5"/>
<gene>
    <name evidence="3" type="ORF">ASEP1449_LOCUS47</name>
</gene>
<dbReference type="SUPFAM" id="SSF50891">
    <property type="entry name" value="Cyclophilin-like"/>
    <property type="match status" value="1"/>
</dbReference>
<protein>
    <recommendedName>
        <fullName evidence="1">Peptidyl-prolyl cis-trans isomerase</fullName>
        <shortName evidence="1">PPIase</shortName>
        <ecNumber evidence="1">5.2.1.8</ecNumber>
    </recommendedName>
</protein>
<comment type="similarity">
    <text evidence="1">Belongs to the cyclophilin-type PPIase family.</text>
</comment>
<dbReference type="GO" id="GO:0006457">
    <property type="term" value="P:protein folding"/>
    <property type="evidence" value="ECO:0007669"/>
    <property type="project" value="TreeGrafter"/>
</dbReference>
<dbReference type="GO" id="GO:0003755">
    <property type="term" value="F:peptidyl-prolyl cis-trans isomerase activity"/>
    <property type="evidence" value="ECO:0007669"/>
    <property type="project" value="UniProtKB-UniRule"/>
</dbReference>
<dbReference type="EC" id="5.2.1.8" evidence="1"/>
<dbReference type="EMBL" id="HBHQ01000078">
    <property type="protein sequence ID" value="CAD9808225.1"/>
    <property type="molecule type" value="Transcribed_RNA"/>
</dbReference>
<proteinExistence type="inferred from homology"/>
<dbReference type="InterPro" id="IPR002130">
    <property type="entry name" value="Cyclophilin-type_PPIase_dom"/>
</dbReference>
<dbReference type="PANTHER" id="PTHR11071:SF561">
    <property type="entry name" value="PEPTIDYL-PROLYL CIS-TRANS ISOMERASE D-RELATED"/>
    <property type="match status" value="1"/>
</dbReference>
<comment type="function">
    <text evidence="1">PPIases accelerate the folding of proteins. It catalyzes the cis-trans isomerization of proline imidic peptide bonds in oligopeptides.</text>
</comment>
<evidence type="ECO:0000259" key="2">
    <source>
        <dbReference type="PROSITE" id="PS50072"/>
    </source>
</evidence>
<keyword evidence="1" id="KW-0697">Rotamase</keyword>
<dbReference type="Gene3D" id="2.40.100.10">
    <property type="entry name" value="Cyclophilin-like"/>
    <property type="match status" value="1"/>
</dbReference>
<dbReference type="GO" id="GO:0005737">
    <property type="term" value="C:cytoplasm"/>
    <property type="evidence" value="ECO:0007669"/>
    <property type="project" value="TreeGrafter"/>
</dbReference>
<evidence type="ECO:0000313" key="3">
    <source>
        <dbReference type="EMBL" id="CAD9808225.1"/>
    </source>
</evidence>
<name>A0A7S2XIN5_9STRA</name>